<reference evidence="3" key="1">
    <citation type="submission" date="2023-06" db="EMBL/GenBank/DDBJ databases">
        <title>Male Hemibagrus guttatus genome.</title>
        <authorList>
            <person name="Bian C."/>
        </authorList>
    </citation>
    <scope>NUCLEOTIDE SEQUENCE</scope>
    <source>
        <strain evidence="3">Male_cb2023</strain>
        <tissue evidence="3">Muscle</tissue>
    </source>
</reference>
<evidence type="ECO:0000256" key="1">
    <source>
        <dbReference type="SAM" id="MobiDB-lite"/>
    </source>
</evidence>
<gene>
    <name evidence="3" type="ORF">QTP70_009558</name>
</gene>
<name>A0AAE0VA35_9TELE</name>
<keyword evidence="4" id="KW-1185">Reference proteome</keyword>
<accession>A0AAE0VA35</accession>
<dbReference type="GO" id="GO:0016706">
    <property type="term" value="F:2-oxoglutarate-dependent dioxygenase activity"/>
    <property type="evidence" value="ECO:0007669"/>
    <property type="project" value="InterPro"/>
</dbReference>
<dbReference type="InterPro" id="IPR015095">
    <property type="entry name" value="AlkB_hom8_N"/>
</dbReference>
<sequence>MVEEREESKVSVAESRGREEKDSWSGRDERVQEATEEGEIEWRFWWIKAPQIAEIPMLSLAKKAQSRLYFLPKMRKARVPPPIMCSCTASCQKSLQRIVYAASKIIGVSLPSLVDIFHTSLTSRAIGIAADGSHPSNLHFSLLPSGRSVWCTCP</sequence>
<feature type="compositionally biased region" description="Basic and acidic residues" evidence="1">
    <location>
        <begin position="15"/>
        <end position="32"/>
    </location>
</feature>
<evidence type="ECO:0000313" key="4">
    <source>
        <dbReference type="Proteomes" id="UP001274896"/>
    </source>
</evidence>
<evidence type="ECO:0000313" key="3">
    <source>
        <dbReference type="EMBL" id="KAK3545660.1"/>
    </source>
</evidence>
<feature type="region of interest" description="Disordered" evidence="1">
    <location>
        <begin position="1"/>
        <end position="32"/>
    </location>
</feature>
<organism evidence="3 4">
    <name type="scientific">Hemibagrus guttatus</name>
    <dbReference type="NCBI Taxonomy" id="175788"/>
    <lineage>
        <taxon>Eukaryota</taxon>
        <taxon>Metazoa</taxon>
        <taxon>Chordata</taxon>
        <taxon>Craniata</taxon>
        <taxon>Vertebrata</taxon>
        <taxon>Euteleostomi</taxon>
        <taxon>Actinopterygii</taxon>
        <taxon>Neopterygii</taxon>
        <taxon>Teleostei</taxon>
        <taxon>Ostariophysi</taxon>
        <taxon>Siluriformes</taxon>
        <taxon>Bagridae</taxon>
        <taxon>Hemibagrus</taxon>
    </lineage>
</organism>
<dbReference type="EMBL" id="JAUCMX010000005">
    <property type="protein sequence ID" value="KAK3545660.1"/>
    <property type="molecule type" value="Genomic_DNA"/>
</dbReference>
<dbReference type="AlphaFoldDB" id="A0AAE0VA35"/>
<evidence type="ECO:0000259" key="2">
    <source>
        <dbReference type="Pfam" id="PF09004"/>
    </source>
</evidence>
<dbReference type="Pfam" id="PF09004">
    <property type="entry name" value="ALKBH8_N"/>
    <property type="match status" value="1"/>
</dbReference>
<dbReference type="Proteomes" id="UP001274896">
    <property type="component" value="Unassembled WGS sequence"/>
</dbReference>
<proteinExistence type="predicted"/>
<protein>
    <recommendedName>
        <fullName evidence="2">Alkylated DNA repair protein AlkB homologue 8 N-terminal domain-containing protein</fullName>
    </recommendedName>
</protein>
<feature type="domain" description="Alkylated DNA repair protein AlkB homologue 8 N-terminal" evidence="2">
    <location>
        <begin position="59"/>
        <end position="84"/>
    </location>
</feature>
<comment type="caution">
    <text evidence="3">The sequence shown here is derived from an EMBL/GenBank/DDBJ whole genome shotgun (WGS) entry which is preliminary data.</text>
</comment>
<dbReference type="GO" id="GO:0008168">
    <property type="term" value="F:methyltransferase activity"/>
    <property type="evidence" value="ECO:0007669"/>
    <property type="project" value="InterPro"/>
</dbReference>